<feature type="binding site" evidence="11">
    <location>
        <position position="275"/>
    </location>
    <ligand>
        <name>Zn(2+)</name>
        <dbReference type="ChEBI" id="CHEBI:29105"/>
        <note>catalytic</note>
    </ligand>
</feature>
<dbReference type="EMBL" id="CP007481">
    <property type="protein sequence ID" value="AHX11639.1"/>
    <property type="molecule type" value="Genomic_DNA"/>
</dbReference>
<evidence type="ECO:0000256" key="12">
    <source>
        <dbReference type="SAM" id="Phobius"/>
    </source>
</evidence>
<comment type="pathway">
    <text evidence="1 11">Cofactor biosynthesis; riboflavin biosynthesis; 5-amino-6-(D-ribitylamino)uracil from GTP: step 1/4.</text>
</comment>
<dbReference type="InterPro" id="IPR036144">
    <property type="entry name" value="RibA-like_sf"/>
</dbReference>
<feature type="binding site" evidence="11">
    <location>
        <position position="359"/>
    </location>
    <ligand>
        <name>GTP</name>
        <dbReference type="ChEBI" id="CHEBI:37565"/>
    </ligand>
</feature>
<keyword evidence="4 11" id="KW-0479">Metal-binding</keyword>
<evidence type="ECO:0000256" key="6">
    <source>
        <dbReference type="ARBA" id="ARBA00022801"/>
    </source>
</evidence>
<evidence type="ECO:0000256" key="1">
    <source>
        <dbReference type="ARBA" id="ARBA00004853"/>
    </source>
</evidence>
<feature type="binding site" evidence="11">
    <location>
        <position position="364"/>
    </location>
    <ligand>
        <name>GTP</name>
        <dbReference type="ChEBI" id="CHEBI:37565"/>
    </ligand>
</feature>
<keyword evidence="12" id="KW-0472">Membrane</keyword>
<feature type="binding site" evidence="11">
    <location>
        <position position="262"/>
    </location>
    <ligand>
        <name>Zn(2+)</name>
        <dbReference type="ChEBI" id="CHEBI:29105"/>
        <note>catalytic</note>
    </ligand>
</feature>
<dbReference type="GO" id="GO:0008686">
    <property type="term" value="F:3,4-dihydroxy-2-butanone-4-phosphate synthase activity"/>
    <property type="evidence" value="ECO:0007669"/>
    <property type="project" value="TreeGrafter"/>
</dbReference>
<dbReference type="KEGG" id="nhm:NHE_0706"/>
<keyword evidence="5 11" id="KW-0547">Nucleotide-binding</keyword>
<comment type="cofactor">
    <cofactor evidence="11">
        <name>Zn(2+)</name>
        <dbReference type="ChEBI" id="CHEBI:29105"/>
    </cofactor>
    <text evidence="11">Binds 1 zinc ion per subunit.</text>
</comment>
<dbReference type="STRING" id="1286528.NHE_0706"/>
<organism evidence="14 15">
    <name type="scientific">Neorickettsia helminthoeca str. Oregon</name>
    <dbReference type="NCBI Taxonomy" id="1286528"/>
    <lineage>
        <taxon>Bacteria</taxon>
        <taxon>Pseudomonadati</taxon>
        <taxon>Pseudomonadota</taxon>
        <taxon>Alphaproteobacteria</taxon>
        <taxon>Rickettsiales</taxon>
        <taxon>Anaplasmataceae</taxon>
        <taxon>Neorickettsia</taxon>
    </lineage>
</organism>
<protein>
    <recommendedName>
        <fullName evidence="11">GTP cyclohydrolase-2</fullName>
        <ecNumber evidence="11">3.5.4.25</ecNumber>
    </recommendedName>
    <alternativeName>
        <fullName evidence="11">GTP cyclohydrolase II</fullName>
    </alternativeName>
</protein>
<dbReference type="EC" id="3.5.4.25" evidence="11"/>
<comment type="similarity">
    <text evidence="2">In the N-terminal section; belongs to the DHBP synthase family.</text>
</comment>
<dbReference type="GO" id="GO:0003935">
    <property type="term" value="F:GTP cyclohydrolase II activity"/>
    <property type="evidence" value="ECO:0007669"/>
    <property type="project" value="UniProtKB-UniRule"/>
</dbReference>
<dbReference type="InterPro" id="IPR000926">
    <property type="entry name" value="RibA"/>
</dbReference>
<dbReference type="FunFam" id="3.40.50.10990:FF:000001">
    <property type="entry name" value="Riboflavin biosynthesis protein RibBA"/>
    <property type="match status" value="1"/>
</dbReference>
<name>X5HKQ3_9RICK</name>
<dbReference type="GO" id="GO:0009231">
    <property type="term" value="P:riboflavin biosynthetic process"/>
    <property type="evidence" value="ECO:0007669"/>
    <property type="project" value="UniProtKB-UniRule"/>
</dbReference>
<feature type="active site" description="Proton acceptor" evidence="11">
    <location>
        <position position="336"/>
    </location>
</feature>
<evidence type="ECO:0000256" key="9">
    <source>
        <dbReference type="ARBA" id="ARBA00043932"/>
    </source>
</evidence>
<evidence type="ECO:0000313" key="15">
    <source>
        <dbReference type="Proteomes" id="UP000023755"/>
    </source>
</evidence>
<dbReference type="GO" id="GO:0005829">
    <property type="term" value="C:cytosol"/>
    <property type="evidence" value="ECO:0007669"/>
    <property type="project" value="TreeGrafter"/>
</dbReference>
<keyword evidence="8 11" id="KW-0342">GTP-binding</keyword>
<evidence type="ECO:0000256" key="7">
    <source>
        <dbReference type="ARBA" id="ARBA00022833"/>
    </source>
</evidence>
<feature type="binding site" evidence="11">
    <location>
        <begin position="301"/>
        <end position="303"/>
    </location>
    <ligand>
        <name>GTP</name>
        <dbReference type="ChEBI" id="CHEBI:37565"/>
    </ligand>
</feature>
<dbReference type="NCBIfam" id="TIGR00505">
    <property type="entry name" value="ribA"/>
    <property type="match status" value="1"/>
</dbReference>
<sequence>MSQSHTLWESEFCKSVLYKIIFVLILVRLLVSRNFLLRDIGVKFLTPTFIYLVMSLSPDRQARFSLCAFKAGAVVIFRDSSKAMVAVPCESGDVEDFFRRYGENGISLLIPSERFGFYSQCSNEYGVKIDVSKPEKVGGIEKCLQEASYFRTIDKGENLLLLLAKMAEILPEILISQICFEDDAGIRDFALTQGLQILDLESIRSAIGKQKVSRVSEATIHLRNDIKSKMVCYRSILKEHYAIVVGDPMESEEPLVRIHSSCYTGDLLASLSCDCRDQLHDSLIRMLDDPQGGILLYLLQEGRGIGLVNKIRAYDLQSRKGLDTVEANLALGFKDDERDFSIAKQMLDDLGVQKVRLITNNPRKIEQLTAAGIKITHRVPLTTRSNPHNFKYLRTKSERLGHLFTA</sequence>
<evidence type="ECO:0000256" key="10">
    <source>
        <dbReference type="ARBA" id="ARBA00049295"/>
    </source>
</evidence>
<feature type="binding site" evidence="11">
    <location>
        <position position="278"/>
    </location>
    <ligand>
        <name>GTP</name>
        <dbReference type="ChEBI" id="CHEBI:37565"/>
    </ligand>
</feature>
<dbReference type="HAMAP" id="MF_00179">
    <property type="entry name" value="RibA"/>
    <property type="match status" value="1"/>
</dbReference>
<comment type="function">
    <text evidence="9 11">Catalyzes the conversion of GTP to 2,5-diamino-6-ribosylamino-4(3H)-pyrimidinone 5'-phosphate (DARP), formate and pyrophosphate.</text>
</comment>
<dbReference type="GO" id="GO:0008270">
    <property type="term" value="F:zinc ion binding"/>
    <property type="evidence" value="ECO:0007669"/>
    <property type="project" value="UniProtKB-UniRule"/>
</dbReference>
<dbReference type="CDD" id="cd00641">
    <property type="entry name" value="GTP_cyclohydro2"/>
    <property type="match status" value="1"/>
</dbReference>
<feature type="domain" description="GTP cyclohydrolase II" evidence="13">
    <location>
        <begin position="217"/>
        <end position="380"/>
    </location>
</feature>
<comment type="catalytic activity">
    <reaction evidence="10 11">
        <text>GTP + 4 H2O = 2,5-diamino-6-hydroxy-4-(5-phosphoribosylamino)-pyrimidine + formate + 2 phosphate + 3 H(+)</text>
        <dbReference type="Rhea" id="RHEA:23704"/>
        <dbReference type="ChEBI" id="CHEBI:15377"/>
        <dbReference type="ChEBI" id="CHEBI:15378"/>
        <dbReference type="ChEBI" id="CHEBI:15740"/>
        <dbReference type="ChEBI" id="CHEBI:37565"/>
        <dbReference type="ChEBI" id="CHEBI:43474"/>
        <dbReference type="ChEBI" id="CHEBI:58614"/>
        <dbReference type="EC" id="3.5.4.25"/>
    </reaction>
</comment>
<dbReference type="Pfam" id="PF00925">
    <property type="entry name" value="GTP_cyclohydro2"/>
    <property type="match status" value="1"/>
</dbReference>
<dbReference type="Gene3D" id="3.40.50.10990">
    <property type="entry name" value="GTP cyclohydrolase II"/>
    <property type="match status" value="1"/>
</dbReference>
<evidence type="ECO:0000256" key="5">
    <source>
        <dbReference type="ARBA" id="ARBA00022741"/>
    </source>
</evidence>
<dbReference type="NCBIfam" id="NF001591">
    <property type="entry name" value="PRK00393.1"/>
    <property type="match status" value="1"/>
</dbReference>
<dbReference type="Proteomes" id="UP000023755">
    <property type="component" value="Chromosome"/>
</dbReference>
<feature type="transmembrane region" description="Helical" evidence="12">
    <location>
        <begin position="16"/>
        <end position="36"/>
    </location>
</feature>
<dbReference type="PANTHER" id="PTHR21327">
    <property type="entry name" value="GTP CYCLOHYDROLASE II-RELATED"/>
    <property type="match status" value="1"/>
</dbReference>
<feature type="binding site" evidence="11">
    <location>
        <position position="273"/>
    </location>
    <ligand>
        <name>Zn(2+)</name>
        <dbReference type="ChEBI" id="CHEBI:29105"/>
        <note>catalytic</note>
    </ligand>
</feature>
<dbReference type="UniPathway" id="UPA00275">
    <property type="reaction ID" value="UER00400"/>
</dbReference>
<keyword evidence="7 11" id="KW-0862">Zinc</keyword>
<feature type="active site" description="Nucleophile" evidence="11">
    <location>
        <position position="338"/>
    </location>
</feature>
<keyword evidence="12" id="KW-1133">Transmembrane helix</keyword>
<feature type="binding site" evidence="11">
    <location>
        <position position="324"/>
    </location>
    <ligand>
        <name>GTP</name>
        <dbReference type="ChEBI" id="CHEBI:37565"/>
    </ligand>
</feature>
<keyword evidence="3 11" id="KW-0686">Riboflavin biosynthesis</keyword>
<dbReference type="GO" id="GO:0005525">
    <property type="term" value="F:GTP binding"/>
    <property type="evidence" value="ECO:0007669"/>
    <property type="project" value="UniProtKB-KW"/>
</dbReference>
<evidence type="ECO:0000256" key="3">
    <source>
        <dbReference type="ARBA" id="ARBA00022619"/>
    </source>
</evidence>
<comment type="similarity">
    <text evidence="11">Belongs to the GTP cyclohydrolase II family.</text>
</comment>
<keyword evidence="15" id="KW-1185">Reference proteome</keyword>
<reference evidence="14 15" key="1">
    <citation type="submission" date="2014-03" db="EMBL/GenBank/DDBJ databases">
        <title>Sequencing and Comparison of Genomes and Transcriptome Profiles of Human Ehrlichiosis Agents.</title>
        <authorList>
            <person name="Lin M."/>
            <person name="Daugherty S.C."/>
            <person name="Nagaraj S."/>
            <person name="Cheng Z."/>
            <person name="Xiong Q."/>
            <person name="Lin F.-Y."/>
            <person name="Sengamalay N."/>
            <person name="Ott S."/>
            <person name="Godinez A."/>
            <person name="Tallon L.J."/>
            <person name="Sadzewicz L."/>
            <person name="Fraser C.M."/>
            <person name="Dunning Hotopp J.C."/>
            <person name="Rikihisa Y."/>
        </authorList>
    </citation>
    <scope>NUCLEOTIDE SEQUENCE [LARGE SCALE GENOMIC DNA]</scope>
    <source>
        <strain evidence="14 15">Oregon</strain>
    </source>
</reference>
<dbReference type="AlphaFoldDB" id="X5HKQ3"/>
<dbReference type="SUPFAM" id="SSF142695">
    <property type="entry name" value="RibA-like"/>
    <property type="match status" value="1"/>
</dbReference>
<evidence type="ECO:0000256" key="4">
    <source>
        <dbReference type="ARBA" id="ARBA00022723"/>
    </source>
</evidence>
<evidence type="ECO:0000313" key="14">
    <source>
        <dbReference type="EMBL" id="AHX11639.1"/>
    </source>
</evidence>
<dbReference type="HOGENOM" id="CLU_020273_1_2_5"/>
<keyword evidence="6 11" id="KW-0378">Hydrolase</keyword>
<dbReference type="PANTHER" id="PTHR21327:SF18">
    <property type="entry name" value="3,4-DIHYDROXY-2-BUTANONE 4-PHOSPHATE SYNTHASE"/>
    <property type="match status" value="1"/>
</dbReference>
<accession>X5HKQ3</accession>
<proteinExistence type="inferred from homology"/>
<evidence type="ECO:0000256" key="2">
    <source>
        <dbReference type="ARBA" id="ARBA00005520"/>
    </source>
</evidence>
<evidence type="ECO:0000256" key="11">
    <source>
        <dbReference type="HAMAP-Rule" id="MF_00179"/>
    </source>
</evidence>
<evidence type="ECO:0000256" key="8">
    <source>
        <dbReference type="ARBA" id="ARBA00023134"/>
    </source>
</evidence>
<evidence type="ECO:0000259" key="13">
    <source>
        <dbReference type="Pfam" id="PF00925"/>
    </source>
</evidence>
<dbReference type="InterPro" id="IPR032677">
    <property type="entry name" value="GTP_cyclohydro_II"/>
</dbReference>
<keyword evidence="12" id="KW-0812">Transmembrane</keyword>
<feature type="binding site" evidence="11">
    <location>
        <begin position="257"/>
        <end position="261"/>
    </location>
    <ligand>
        <name>GTP</name>
        <dbReference type="ChEBI" id="CHEBI:37565"/>
    </ligand>
</feature>
<gene>
    <name evidence="11 14" type="primary">ribA</name>
    <name evidence="14" type="ORF">NHE_0706</name>
</gene>